<evidence type="ECO:0000259" key="6">
    <source>
        <dbReference type="PROSITE" id="PS50977"/>
    </source>
</evidence>
<dbReference type="Pfam" id="PF00440">
    <property type="entry name" value="TetR_N"/>
    <property type="match status" value="1"/>
</dbReference>
<evidence type="ECO:0000256" key="5">
    <source>
        <dbReference type="SAM" id="MobiDB-lite"/>
    </source>
</evidence>
<protein>
    <submittedName>
        <fullName evidence="7">DNA-binding transcriptional regulator, AcrR family</fullName>
    </submittedName>
</protein>
<gene>
    <name evidence="7" type="ORF">SAMN05421811_112134</name>
</gene>
<evidence type="ECO:0000256" key="4">
    <source>
        <dbReference type="PROSITE-ProRule" id="PRU00335"/>
    </source>
</evidence>
<dbReference type="STRING" id="568860.SAMN05421811_112134"/>
<evidence type="ECO:0000313" key="8">
    <source>
        <dbReference type="Proteomes" id="UP000199361"/>
    </source>
</evidence>
<keyword evidence="2 4" id="KW-0238">DNA-binding</keyword>
<dbReference type="PROSITE" id="PS50977">
    <property type="entry name" value="HTH_TETR_2"/>
    <property type="match status" value="1"/>
</dbReference>
<dbReference type="Pfam" id="PF21597">
    <property type="entry name" value="TetR_C_43"/>
    <property type="match status" value="1"/>
</dbReference>
<evidence type="ECO:0000256" key="3">
    <source>
        <dbReference type="ARBA" id="ARBA00023163"/>
    </source>
</evidence>
<accession>A0A1I0L7G6</accession>
<dbReference type="SUPFAM" id="SSF46689">
    <property type="entry name" value="Homeodomain-like"/>
    <property type="match status" value="1"/>
</dbReference>
<evidence type="ECO:0000256" key="2">
    <source>
        <dbReference type="ARBA" id="ARBA00023125"/>
    </source>
</evidence>
<feature type="domain" description="HTH tetR-type" evidence="6">
    <location>
        <begin position="28"/>
        <end position="87"/>
    </location>
</feature>
<dbReference type="EMBL" id="FOHX01000012">
    <property type="protein sequence ID" value="SEU34871.1"/>
    <property type="molecule type" value="Genomic_DNA"/>
</dbReference>
<dbReference type="GO" id="GO:0000976">
    <property type="term" value="F:transcription cis-regulatory region binding"/>
    <property type="evidence" value="ECO:0007669"/>
    <property type="project" value="TreeGrafter"/>
</dbReference>
<dbReference type="SUPFAM" id="SSF48498">
    <property type="entry name" value="Tetracyclin repressor-like, C-terminal domain"/>
    <property type="match status" value="1"/>
</dbReference>
<dbReference type="InterPro" id="IPR009057">
    <property type="entry name" value="Homeodomain-like_sf"/>
</dbReference>
<dbReference type="OrthoDB" id="3295174at2"/>
<keyword evidence="8" id="KW-1185">Reference proteome</keyword>
<dbReference type="PANTHER" id="PTHR30055">
    <property type="entry name" value="HTH-TYPE TRANSCRIPTIONAL REGULATOR RUTR"/>
    <property type="match status" value="1"/>
</dbReference>
<name>A0A1I0L7G6_9ACTN</name>
<feature type="compositionally biased region" description="Pro residues" evidence="5">
    <location>
        <begin position="9"/>
        <end position="19"/>
    </location>
</feature>
<evidence type="ECO:0000313" key="7">
    <source>
        <dbReference type="EMBL" id="SEU34871.1"/>
    </source>
</evidence>
<keyword evidence="3" id="KW-0804">Transcription</keyword>
<proteinExistence type="predicted"/>
<reference evidence="7 8" key="1">
    <citation type="submission" date="2016-10" db="EMBL/GenBank/DDBJ databases">
        <authorList>
            <person name="de Groot N.N."/>
        </authorList>
    </citation>
    <scope>NUCLEOTIDE SEQUENCE [LARGE SCALE GENOMIC DNA]</scope>
    <source>
        <strain evidence="7 8">CGMCC 4.5598</strain>
    </source>
</reference>
<dbReference type="GO" id="GO:0003700">
    <property type="term" value="F:DNA-binding transcription factor activity"/>
    <property type="evidence" value="ECO:0007669"/>
    <property type="project" value="TreeGrafter"/>
</dbReference>
<dbReference type="InterPro" id="IPR001647">
    <property type="entry name" value="HTH_TetR"/>
</dbReference>
<evidence type="ECO:0000256" key="1">
    <source>
        <dbReference type="ARBA" id="ARBA00023015"/>
    </source>
</evidence>
<dbReference type="InterPro" id="IPR036271">
    <property type="entry name" value="Tet_transcr_reg_TetR-rel_C_sf"/>
</dbReference>
<dbReference type="RefSeq" id="WP_091088712.1">
    <property type="nucleotide sequence ID" value="NZ_FOHX01000012.1"/>
</dbReference>
<keyword evidence="1" id="KW-0805">Transcription regulation</keyword>
<organism evidence="7 8">
    <name type="scientific">Nonomuraea wenchangensis</name>
    <dbReference type="NCBI Taxonomy" id="568860"/>
    <lineage>
        <taxon>Bacteria</taxon>
        <taxon>Bacillati</taxon>
        <taxon>Actinomycetota</taxon>
        <taxon>Actinomycetes</taxon>
        <taxon>Streptosporangiales</taxon>
        <taxon>Streptosporangiaceae</taxon>
        <taxon>Nonomuraea</taxon>
    </lineage>
</organism>
<feature type="region of interest" description="Disordered" evidence="5">
    <location>
        <begin position="1"/>
        <end position="27"/>
    </location>
</feature>
<dbReference type="Proteomes" id="UP000199361">
    <property type="component" value="Unassembled WGS sequence"/>
</dbReference>
<dbReference type="PANTHER" id="PTHR30055:SF234">
    <property type="entry name" value="HTH-TYPE TRANSCRIPTIONAL REGULATOR BETI"/>
    <property type="match status" value="1"/>
</dbReference>
<dbReference type="Gene3D" id="1.10.357.10">
    <property type="entry name" value="Tetracycline Repressor, domain 2"/>
    <property type="match status" value="1"/>
</dbReference>
<sequence length="209" mass="22106">MSTSETTPPQNPPDPPGPAQRPGRRDARRNRDKLIATAQAAFAAADGPVALEAIARQAGVGIGTLYRHFPTREDLVDAVYAAELEAVTTSVSALLGRHPADVALRTWLGRYAAFVTTKRGMMDTLRAGYASGRIAPPSRERVTTTIATILRDGAAQGTLRADVAAEDVTTLLIGVFLAITAGAPQEQTDRLLDLITDALRPRPDTPAGS</sequence>
<dbReference type="InterPro" id="IPR049445">
    <property type="entry name" value="TetR_SbtR-like_C"/>
</dbReference>
<dbReference type="InterPro" id="IPR050109">
    <property type="entry name" value="HTH-type_TetR-like_transc_reg"/>
</dbReference>
<dbReference type="AlphaFoldDB" id="A0A1I0L7G6"/>
<feature type="DNA-binding region" description="H-T-H motif" evidence="4">
    <location>
        <begin position="50"/>
        <end position="69"/>
    </location>
</feature>